<feature type="compositionally biased region" description="Low complexity" evidence="1">
    <location>
        <begin position="237"/>
        <end position="252"/>
    </location>
</feature>
<name>A0ABD3RU30_9STRA</name>
<feature type="compositionally biased region" description="Basic residues" evidence="1">
    <location>
        <begin position="200"/>
        <end position="209"/>
    </location>
</feature>
<feature type="region of interest" description="Disordered" evidence="1">
    <location>
        <begin position="112"/>
        <end position="145"/>
    </location>
</feature>
<feature type="region of interest" description="Disordered" evidence="1">
    <location>
        <begin position="347"/>
        <end position="388"/>
    </location>
</feature>
<organism evidence="2 3">
    <name type="scientific">Cyclostephanos tholiformis</name>
    <dbReference type="NCBI Taxonomy" id="382380"/>
    <lineage>
        <taxon>Eukaryota</taxon>
        <taxon>Sar</taxon>
        <taxon>Stramenopiles</taxon>
        <taxon>Ochrophyta</taxon>
        <taxon>Bacillariophyta</taxon>
        <taxon>Coscinodiscophyceae</taxon>
        <taxon>Thalassiosirophycidae</taxon>
        <taxon>Stephanodiscales</taxon>
        <taxon>Stephanodiscaceae</taxon>
        <taxon>Cyclostephanos</taxon>
    </lineage>
</organism>
<sequence>MSKPPRKKATSVVVTKSRPNDVVVFPDNVDNRGKDDDDDASSPPTSPTSFSTFNLPSPRADDGGGSVGENDEDDEVIATDASTASSLLWGEDMTLTSVSEEEALAMKNYNCDHNHNRRHQDPMTHSRQQRRQIQPHQQRDDAVGVGERRFKIADDWDGLDHVILSATVFATATAAPAREGEGGDVVVMELLSTMDPQPSNRRRRRKRPSSRGPTTGTTTSSSAGNGRRDVVVVDEGSASSSLSTQASDQSSTHSKFVRENTMTRSFSKTKTTTPRVNNKTKSLMGDGGDEFSDDSDQGAENRTRILARRVLYWPSSILSSKRGSGYGAVNSSVGGGNRPSFVSLGRTTTRQDEDDNGDAASVSNENYEGWGENEIQNEDNDAGDDSHGRGVRKVEVLRSEGVGLSSSSDRGEDEERIADALEAFRSLNFLFGGGTGLKKAEAIMIGEDGSARSNQSSSYPLSGVDDSVSRKMAMRRRKKKLTQPLLVCLISNDGHVHFFYALRVLLAGKSSLIATKDGSPLNMNSILSNGFASMLFGSTMFAKMEKSVIPLSCPYASLKLSQVEGGNLRATTKISSSTTELGSSIDDYFSETGGRGDWSTLGQYDASIDPSSMHLCTIRQSNVLTGSCVTSDTSNSYLAICGRGLRRISQREASPGSGRRFSHVLGGFVTFVSLRHYAESRTIYLPFAPESIQPMYWSGMHFVMLLGEGGNVLTSIRNNDTSHHRRRPRKPFVMAVRVDCRQRGDNGVSYRGGIPTLANRPLYPDRFQCVPIKLPSVKESLGLYFSRLFSPEKGDNDFGIVDSKAIAASSIPSSPPGILISFELDLALVVVNHILLPFRFEPCEDRLNTGVSTRRLISLSTMVLPGHRALLASEKISKVVGCTGGQGWSLVETQGSDRKSYFICWDGATDSRGPYILPLQPNDGAHMKSVTSAVTPLMSYVKYAERLTEASHHESAAPSSALKHHILPSIFQQDDVDGREFLSGLHKKSFSEALKESIKMAAGVEGGIDEIIVNALHSISLPQHSPQRLVKTMDASRSYCMKSSVLSHQEKSYRLLRRCPTWSKLDDTLSNHRIVHEQVIVAFVRMGTHLHSLTLRMNVAANPLSTPFDQILSWLCQRRDYYTAASIALSLLDDADAVYELCRIPKSPEVELCHHKGLLDGIQSLSNEASHGNKSERLTYLADMTVSCLIKGAASSVLEGFLARNIFYSASHACIMLVGTTASAVSREPAPKLQQNRFENIVDMMSNAEIPGGDVIWPVRCLMKMAVVRKCLPSAIMLLNATIPDELRWRAPKSRGLSTYLRPSLGLFLALVEIIIESTDLATRYLLNMTDEDSELRYWFSISDDTRLALCLLQVHGKHVFLLEPEVRAWALDRLKEEIETPTDFTYTYKGPFLSNRWLREVVSGTFLNAECDIVIQIPKSLPRQVNCYRQDMVQVKEYLVPRNRSNGLDYDLVISALLILASRCCDCWREGEGEISTQTLLNTVCDMAGRKMDFEPKFIFDGGTVMRLCALADNIQSAAFLIGGRNGLILECADLLVSSLEISIQEAESALFAGDLVELKGTVPFLHERVELEIEPSDFTPNENHHHLLWLLQRLVIDVHSFGEFEPASLAGRITPVLAGTVCFRAWYCLTRPSDLSSSAKWLEKWMRKTLELTRGKSKKRLACAALVRALLWADEVEDLDSVDGDEEIILATMIGLNSRFMAELAQACCGLIQSIPPHLAEEILSSSSSSNMAFDSSLINATVRY</sequence>
<protein>
    <submittedName>
        <fullName evidence="2">Uncharacterized protein</fullName>
    </submittedName>
</protein>
<dbReference type="EMBL" id="JALLPB020000222">
    <property type="protein sequence ID" value="KAL3812025.1"/>
    <property type="molecule type" value="Genomic_DNA"/>
</dbReference>
<gene>
    <name evidence="2" type="ORF">ACHAXA_001332</name>
</gene>
<comment type="caution">
    <text evidence="2">The sequence shown here is derived from an EMBL/GenBank/DDBJ whole genome shotgun (WGS) entry which is preliminary data.</text>
</comment>
<evidence type="ECO:0000313" key="2">
    <source>
        <dbReference type="EMBL" id="KAL3812025.1"/>
    </source>
</evidence>
<feature type="compositionally biased region" description="Basic and acidic residues" evidence="1">
    <location>
        <begin position="112"/>
        <end position="124"/>
    </location>
</feature>
<dbReference type="Proteomes" id="UP001530377">
    <property type="component" value="Unassembled WGS sequence"/>
</dbReference>
<proteinExistence type="predicted"/>
<accession>A0ABD3RU30</accession>
<feature type="region of interest" description="Disordered" evidence="1">
    <location>
        <begin position="1"/>
        <end position="75"/>
    </location>
</feature>
<feature type="compositionally biased region" description="Low complexity" evidence="1">
    <location>
        <begin position="210"/>
        <end position="222"/>
    </location>
</feature>
<feature type="compositionally biased region" description="Acidic residues" evidence="1">
    <location>
        <begin position="287"/>
        <end position="297"/>
    </location>
</feature>
<feature type="compositionally biased region" description="Polar residues" evidence="1">
    <location>
        <begin position="260"/>
        <end position="281"/>
    </location>
</feature>
<feature type="compositionally biased region" description="Low complexity" evidence="1">
    <location>
        <begin position="41"/>
        <end position="58"/>
    </location>
</feature>
<evidence type="ECO:0000313" key="3">
    <source>
        <dbReference type="Proteomes" id="UP001530377"/>
    </source>
</evidence>
<feature type="region of interest" description="Disordered" evidence="1">
    <location>
        <begin position="191"/>
        <end position="299"/>
    </location>
</feature>
<reference evidence="2 3" key="1">
    <citation type="submission" date="2024-10" db="EMBL/GenBank/DDBJ databases">
        <title>Updated reference genomes for cyclostephanoid diatoms.</title>
        <authorList>
            <person name="Roberts W.R."/>
            <person name="Alverson A.J."/>
        </authorList>
    </citation>
    <scope>NUCLEOTIDE SEQUENCE [LARGE SCALE GENOMIC DNA]</scope>
    <source>
        <strain evidence="2 3">AJA228-03</strain>
    </source>
</reference>
<keyword evidence="3" id="KW-1185">Reference proteome</keyword>
<evidence type="ECO:0000256" key="1">
    <source>
        <dbReference type="SAM" id="MobiDB-lite"/>
    </source>
</evidence>